<dbReference type="PANTHER" id="PTHR39466">
    <property type="entry name" value="RGS DOMAIN-CONTAINING PROTEIN"/>
    <property type="match status" value="1"/>
</dbReference>
<dbReference type="InterPro" id="IPR036305">
    <property type="entry name" value="RGS_sf"/>
</dbReference>
<evidence type="ECO:0008006" key="5">
    <source>
        <dbReference type="Google" id="ProtNLM"/>
    </source>
</evidence>
<dbReference type="InterPro" id="IPR044926">
    <property type="entry name" value="RGS_subdomain_2"/>
</dbReference>
<sequence length="452" mass="48796">MATLAPPSPTKGASTTNEKHRNLQVPRPVPASSRPVKHANQLPLLNLIKVPFRVFSPPKATGMVGSVRSLKATPLTDVRLADVIANKHLSPLSLKDFEGYLVFKEYSAENLYFILWLNEYEKEYQAYLADPSIPKNAPVQSLSTDPLAPRTASHLPEYLAESLRRGLDVFFAPDGPLELNLPRATRDKILVEAGQSGDPKDFAEARDIIEHSLNRSLAQHSKTCIANAGPRRLVFCFCLGLSIFLLGLVPPFIAIFGGYARGWRVFGLPFICFGTAVMVMALNRICGVIWLLGEDRQLLPWELASPKVTSGSIVPIACPTTPSASYSWDEESSYGADDKSPEPSFSTQTSANPFPWEKQDATSDNASSAGAPASHTVDFHPSSASSRPPSYRSAGKNSRGVVPDSAPVWGPVTSVFSPDVARAQWRLAVYALGVGVIALCTVGAALMAVPNA</sequence>
<dbReference type="SUPFAM" id="SSF48097">
    <property type="entry name" value="Regulator of G-protein signaling, RGS"/>
    <property type="match status" value="1"/>
</dbReference>
<evidence type="ECO:0000313" key="3">
    <source>
        <dbReference type="EMBL" id="GJN88775.1"/>
    </source>
</evidence>
<organism evidence="3 4">
    <name type="scientific">Rhodotorula paludigena</name>
    <dbReference type="NCBI Taxonomy" id="86838"/>
    <lineage>
        <taxon>Eukaryota</taxon>
        <taxon>Fungi</taxon>
        <taxon>Dikarya</taxon>
        <taxon>Basidiomycota</taxon>
        <taxon>Pucciniomycotina</taxon>
        <taxon>Microbotryomycetes</taxon>
        <taxon>Sporidiobolales</taxon>
        <taxon>Sporidiobolaceae</taxon>
        <taxon>Rhodotorula</taxon>
    </lineage>
</organism>
<feature type="transmembrane region" description="Helical" evidence="2">
    <location>
        <begin position="266"/>
        <end position="292"/>
    </location>
</feature>
<keyword evidence="2" id="KW-1133">Transmembrane helix</keyword>
<evidence type="ECO:0000256" key="2">
    <source>
        <dbReference type="SAM" id="Phobius"/>
    </source>
</evidence>
<feature type="transmembrane region" description="Helical" evidence="2">
    <location>
        <begin position="233"/>
        <end position="260"/>
    </location>
</feature>
<proteinExistence type="predicted"/>
<gene>
    <name evidence="3" type="ORF">Rhopal_001744-T1</name>
</gene>
<dbReference type="AlphaFoldDB" id="A0AAV5G8F1"/>
<dbReference type="Gene3D" id="1.10.167.10">
    <property type="entry name" value="Regulator of G-protein Signalling 4, domain 2"/>
    <property type="match status" value="1"/>
</dbReference>
<dbReference type="EMBL" id="BQKY01000003">
    <property type="protein sequence ID" value="GJN88775.1"/>
    <property type="molecule type" value="Genomic_DNA"/>
</dbReference>
<evidence type="ECO:0000256" key="1">
    <source>
        <dbReference type="SAM" id="MobiDB-lite"/>
    </source>
</evidence>
<feature type="transmembrane region" description="Helical" evidence="2">
    <location>
        <begin position="427"/>
        <end position="449"/>
    </location>
</feature>
<protein>
    <recommendedName>
        <fullName evidence="5">RGS domain-containing protein</fullName>
    </recommendedName>
</protein>
<accession>A0AAV5G8F1</accession>
<keyword evidence="4" id="KW-1185">Reference proteome</keyword>
<dbReference type="Proteomes" id="UP001342314">
    <property type="component" value="Unassembled WGS sequence"/>
</dbReference>
<evidence type="ECO:0000313" key="4">
    <source>
        <dbReference type="Proteomes" id="UP001342314"/>
    </source>
</evidence>
<feature type="region of interest" description="Disordered" evidence="1">
    <location>
        <begin position="323"/>
        <end position="404"/>
    </location>
</feature>
<keyword evidence="2" id="KW-0472">Membrane</keyword>
<keyword evidence="2" id="KW-0812">Transmembrane</keyword>
<name>A0AAV5G8F1_9BASI</name>
<comment type="caution">
    <text evidence="3">The sequence shown here is derived from an EMBL/GenBank/DDBJ whole genome shotgun (WGS) entry which is preliminary data.</text>
</comment>
<feature type="region of interest" description="Disordered" evidence="1">
    <location>
        <begin position="1"/>
        <end position="35"/>
    </location>
</feature>
<reference evidence="3 4" key="1">
    <citation type="submission" date="2021-12" db="EMBL/GenBank/DDBJ databases">
        <title>High titer production of polyol ester of fatty acids by Rhodotorula paludigena BS15 towards product separation-free biomass refinery.</title>
        <authorList>
            <person name="Mano J."/>
            <person name="Ono H."/>
            <person name="Tanaka T."/>
            <person name="Naito K."/>
            <person name="Sushida H."/>
            <person name="Ike M."/>
            <person name="Tokuyasu K."/>
            <person name="Kitaoka M."/>
        </authorList>
    </citation>
    <scope>NUCLEOTIDE SEQUENCE [LARGE SCALE GENOMIC DNA]</scope>
    <source>
        <strain evidence="3 4">BS15</strain>
    </source>
</reference>
<feature type="compositionally biased region" description="Polar residues" evidence="1">
    <location>
        <begin position="343"/>
        <end position="352"/>
    </location>
</feature>
<feature type="compositionally biased region" description="Low complexity" evidence="1">
    <location>
        <begin position="381"/>
        <end position="394"/>
    </location>
</feature>
<dbReference type="PANTHER" id="PTHR39466:SF1">
    <property type="entry name" value="RGS DOMAIN-CONTAINING PROTEIN"/>
    <property type="match status" value="1"/>
</dbReference>